<keyword evidence="2" id="KW-1185">Reference proteome</keyword>
<evidence type="ECO:0000313" key="2">
    <source>
        <dbReference type="Proteomes" id="UP000240883"/>
    </source>
</evidence>
<dbReference type="Proteomes" id="UP000240883">
    <property type="component" value="Unassembled WGS sequence"/>
</dbReference>
<name>A0A2T2NUL7_CORCC</name>
<evidence type="ECO:0000313" key="1">
    <source>
        <dbReference type="EMBL" id="PSN69090.1"/>
    </source>
</evidence>
<sequence>MYLLFDPAEPQCIDNVSLGSRTIAPEPVNWRITTRFGTRHWYLRDGSAGLVLDAGRWTLDAGRWTLDAGQSATRETWRQAFRPNHSRIPHCQSWPRMWECAIRRAACVLASGMEFRVGMSLAKLVGGPAPSV</sequence>
<dbReference type="EMBL" id="KZ678133">
    <property type="protein sequence ID" value="PSN69090.1"/>
    <property type="molecule type" value="Genomic_DNA"/>
</dbReference>
<organism evidence="1 2">
    <name type="scientific">Corynespora cassiicola Philippines</name>
    <dbReference type="NCBI Taxonomy" id="1448308"/>
    <lineage>
        <taxon>Eukaryota</taxon>
        <taxon>Fungi</taxon>
        <taxon>Dikarya</taxon>
        <taxon>Ascomycota</taxon>
        <taxon>Pezizomycotina</taxon>
        <taxon>Dothideomycetes</taxon>
        <taxon>Pleosporomycetidae</taxon>
        <taxon>Pleosporales</taxon>
        <taxon>Corynesporascaceae</taxon>
        <taxon>Corynespora</taxon>
    </lineage>
</organism>
<reference evidence="1 2" key="1">
    <citation type="journal article" date="2018" name="Front. Microbiol.">
        <title>Genome-Wide Analysis of Corynespora cassiicola Leaf Fall Disease Putative Effectors.</title>
        <authorList>
            <person name="Lopez D."/>
            <person name="Ribeiro S."/>
            <person name="Label P."/>
            <person name="Fumanal B."/>
            <person name="Venisse J.S."/>
            <person name="Kohler A."/>
            <person name="de Oliveira R.R."/>
            <person name="Labutti K."/>
            <person name="Lipzen A."/>
            <person name="Lail K."/>
            <person name="Bauer D."/>
            <person name="Ohm R.A."/>
            <person name="Barry K.W."/>
            <person name="Spatafora J."/>
            <person name="Grigoriev I.V."/>
            <person name="Martin F.M."/>
            <person name="Pujade-Renaud V."/>
        </authorList>
    </citation>
    <scope>NUCLEOTIDE SEQUENCE [LARGE SCALE GENOMIC DNA]</scope>
    <source>
        <strain evidence="1 2">Philippines</strain>
    </source>
</reference>
<dbReference type="AlphaFoldDB" id="A0A2T2NUL7"/>
<gene>
    <name evidence="1" type="ORF">BS50DRAFT_332362</name>
</gene>
<proteinExistence type="predicted"/>
<accession>A0A2T2NUL7</accession>
<dbReference type="OrthoDB" id="758624at2759"/>
<protein>
    <submittedName>
        <fullName evidence="1">Uncharacterized protein</fullName>
    </submittedName>
</protein>